<keyword evidence="1" id="KW-0378">Hydrolase</keyword>
<evidence type="ECO:0000256" key="2">
    <source>
        <dbReference type="SAM" id="SignalP"/>
    </source>
</evidence>
<organism evidence="3 4">
    <name type="scientific">Cordyceps javanica</name>
    <dbReference type="NCBI Taxonomy" id="43265"/>
    <lineage>
        <taxon>Eukaryota</taxon>
        <taxon>Fungi</taxon>
        <taxon>Dikarya</taxon>
        <taxon>Ascomycota</taxon>
        <taxon>Pezizomycotina</taxon>
        <taxon>Sordariomycetes</taxon>
        <taxon>Hypocreomycetidae</taxon>
        <taxon>Hypocreales</taxon>
        <taxon>Cordycipitaceae</taxon>
        <taxon>Cordyceps</taxon>
    </lineage>
</organism>
<keyword evidence="4" id="KW-1185">Reference proteome</keyword>
<comment type="caution">
    <text evidence="3">The sequence shown here is derived from an EMBL/GenBank/DDBJ whole genome shotgun (WGS) entry which is preliminary data.</text>
</comment>
<protein>
    <submittedName>
        <fullName evidence="3">Acetyl esterase</fullName>
    </submittedName>
</protein>
<dbReference type="STRING" id="43265.A0A545VPH8"/>
<evidence type="ECO:0000313" key="4">
    <source>
        <dbReference type="Proteomes" id="UP000315783"/>
    </source>
</evidence>
<dbReference type="CDD" id="cd01846">
    <property type="entry name" value="fatty_acyltransferase_like"/>
    <property type="match status" value="1"/>
</dbReference>
<dbReference type="Pfam" id="PF00657">
    <property type="entry name" value="Lipase_GDSL"/>
    <property type="match status" value="1"/>
</dbReference>
<dbReference type="InterPro" id="IPR001087">
    <property type="entry name" value="GDSL"/>
</dbReference>
<dbReference type="Gene3D" id="3.40.50.1110">
    <property type="entry name" value="SGNH hydrolase"/>
    <property type="match status" value="1"/>
</dbReference>
<gene>
    <name evidence="3" type="ORF">IF1G_09678</name>
</gene>
<sequence length="347" mass="38540">MMLTSASLLLSFCALALRAESHRLRRFENLVAFGDSYTDESRLAYFINHGRAPPAGELLPASDQTSVGGWPWGRVVSNLTGASYYNYAVSGAMCADNVTNRWFDAIHNYFPSVLDYEAPAFEADLGFHQLYPNRHADNTVYAVWIGTNDLGIDGFLTDKNVAGTSLPDFVDCVWDTFDRVHAAGGRHFVLLNIAPLDKSPMYAAPASGGAGDKQYWTSSSAQYDNKTELQYKMFEYSRSVNALFAQGMPFHLLVQKRWPGASFSLFDVHSLFLDIRAAPEHYLTQPSDVTGSYRTCGSNGCQNSTLPMSSFLWYDALHPSARTSEIVAEEFVKVVQGSSRYGTTWTR</sequence>
<name>A0A545VPH8_9HYPO</name>
<dbReference type="EMBL" id="SPUK01000018">
    <property type="protein sequence ID" value="TQV91612.1"/>
    <property type="molecule type" value="Genomic_DNA"/>
</dbReference>
<evidence type="ECO:0000313" key="3">
    <source>
        <dbReference type="EMBL" id="TQV91612.1"/>
    </source>
</evidence>
<feature type="signal peptide" evidence="2">
    <location>
        <begin position="1"/>
        <end position="21"/>
    </location>
</feature>
<accession>A0A545VPH8</accession>
<dbReference type="InterPro" id="IPR036514">
    <property type="entry name" value="SGNH_hydro_sf"/>
</dbReference>
<dbReference type="Proteomes" id="UP000315783">
    <property type="component" value="Unassembled WGS sequence"/>
</dbReference>
<feature type="chain" id="PRO_5021740944" evidence="2">
    <location>
        <begin position="22"/>
        <end position="347"/>
    </location>
</feature>
<dbReference type="InterPro" id="IPR051058">
    <property type="entry name" value="GDSL_Est/Lipase"/>
</dbReference>
<dbReference type="SUPFAM" id="SSF52266">
    <property type="entry name" value="SGNH hydrolase"/>
    <property type="match status" value="1"/>
</dbReference>
<reference evidence="3 4" key="1">
    <citation type="journal article" date="2019" name="Appl. Microbiol. Biotechnol.">
        <title>Genome sequence of Isaria javanica and comparative genome analysis insights into family S53 peptidase evolution in fungal entomopathogens.</title>
        <authorList>
            <person name="Lin R."/>
            <person name="Zhang X."/>
            <person name="Xin B."/>
            <person name="Zou M."/>
            <person name="Gao Y."/>
            <person name="Qin F."/>
            <person name="Hu Q."/>
            <person name="Xie B."/>
            <person name="Cheng X."/>
        </authorList>
    </citation>
    <scope>NUCLEOTIDE SEQUENCE [LARGE SCALE GENOMIC DNA]</scope>
    <source>
        <strain evidence="3 4">IJ1G</strain>
    </source>
</reference>
<evidence type="ECO:0000256" key="1">
    <source>
        <dbReference type="ARBA" id="ARBA00022801"/>
    </source>
</evidence>
<dbReference type="OrthoDB" id="1600564at2759"/>
<keyword evidence="2" id="KW-0732">Signal</keyword>
<dbReference type="GO" id="GO:0016788">
    <property type="term" value="F:hydrolase activity, acting on ester bonds"/>
    <property type="evidence" value="ECO:0007669"/>
    <property type="project" value="InterPro"/>
</dbReference>
<proteinExistence type="predicted"/>
<dbReference type="PANTHER" id="PTHR45648">
    <property type="entry name" value="GDSL LIPASE/ACYLHYDROLASE FAMILY PROTEIN (AFU_ORTHOLOGUE AFUA_4G14700)"/>
    <property type="match status" value="1"/>
</dbReference>
<dbReference type="PANTHER" id="PTHR45648:SF22">
    <property type="entry name" value="GDSL LIPASE_ACYLHYDROLASE FAMILY PROTEIN (AFU_ORTHOLOGUE AFUA_4G14700)"/>
    <property type="match status" value="1"/>
</dbReference>
<dbReference type="AlphaFoldDB" id="A0A545VPH8"/>